<dbReference type="AlphaFoldDB" id="A0A9D4NNA5"/>
<organism evidence="2 3">
    <name type="scientific">Dreissena polymorpha</name>
    <name type="common">Zebra mussel</name>
    <name type="synonym">Mytilus polymorpha</name>
    <dbReference type="NCBI Taxonomy" id="45954"/>
    <lineage>
        <taxon>Eukaryota</taxon>
        <taxon>Metazoa</taxon>
        <taxon>Spiralia</taxon>
        <taxon>Lophotrochozoa</taxon>
        <taxon>Mollusca</taxon>
        <taxon>Bivalvia</taxon>
        <taxon>Autobranchia</taxon>
        <taxon>Heteroconchia</taxon>
        <taxon>Euheterodonta</taxon>
        <taxon>Imparidentia</taxon>
        <taxon>Neoheterodontei</taxon>
        <taxon>Myida</taxon>
        <taxon>Dreissenoidea</taxon>
        <taxon>Dreissenidae</taxon>
        <taxon>Dreissena</taxon>
    </lineage>
</organism>
<evidence type="ECO:0000313" key="2">
    <source>
        <dbReference type="EMBL" id="KAH3896949.1"/>
    </source>
</evidence>
<keyword evidence="3" id="KW-1185">Reference proteome</keyword>
<feature type="region of interest" description="Disordered" evidence="1">
    <location>
        <begin position="53"/>
        <end position="83"/>
    </location>
</feature>
<dbReference type="EMBL" id="JAIWYP010000001">
    <property type="protein sequence ID" value="KAH3896949.1"/>
    <property type="molecule type" value="Genomic_DNA"/>
</dbReference>
<dbReference type="Proteomes" id="UP000828390">
    <property type="component" value="Unassembled WGS sequence"/>
</dbReference>
<reference evidence="2" key="1">
    <citation type="journal article" date="2019" name="bioRxiv">
        <title>The Genome of the Zebra Mussel, Dreissena polymorpha: A Resource for Invasive Species Research.</title>
        <authorList>
            <person name="McCartney M.A."/>
            <person name="Auch B."/>
            <person name="Kono T."/>
            <person name="Mallez S."/>
            <person name="Zhang Y."/>
            <person name="Obille A."/>
            <person name="Becker A."/>
            <person name="Abrahante J.E."/>
            <person name="Garbe J."/>
            <person name="Badalamenti J.P."/>
            <person name="Herman A."/>
            <person name="Mangelson H."/>
            <person name="Liachko I."/>
            <person name="Sullivan S."/>
            <person name="Sone E.D."/>
            <person name="Koren S."/>
            <person name="Silverstein K.A.T."/>
            <person name="Beckman K.B."/>
            <person name="Gohl D.M."/>
        </authorList>
    </citation>
    <scope>NUCLEOTIDE SEQUENCE</scope>
    <source>
        <strain evidence="2">Duluth1</strain>
        <tissue evidence="2">Whole animal</tissue>
    </source>
</reference>
<accession>A0A9D4NNA5</accession>
<name>A0A9D4NNA5_DREPO</name>
<proteinExistence type="predicted"/>
<protein>
    <submittedName>
        <fullName evidence="2">Uncharacterized protein</fullName>
    </submittedName>
</protein>
<comment type="caution">
    <text evidence="2">The sequence shown here is derived from an EMBL/GenBank/DDBJ whole genome shotgun (WGS) entry which is preliminary data.</text>
</comment>
<sequence length="83" mass="9424">MPLACAKLWETTGGYIRLEEEVSFQYLLKEFIVEEPRMFDGRTDGSDAVIEISDSDETLPPSDKQTQPPLEECGQEVEWSQSP</sequence>
<gene>
    <name evidence="2" type="ORF">DPMN_021133</name>
</gene>
<reference evidence="2" key="2">
    <citation type="submission" date="2020-11" db="EMBL/GenBank/DDBJ databases">
        <authorList>
            <person name="McCartney M.A."/>
            <person name="Auch B."/>
            <person name="Kono T."/>
            <person name="Mallez S."/>
            <person name="Becker A."/>
            <person name="Gohl D.M."/>
            <person name="Silverstein K.A.T."/>
            <person name="Koren S."/>
            <person name="Bechman K.B."/>
            <person name="Herman A."/>
            <person name="Abrahante J.E."/>
            <person name="Garbe J."/>
        </authorList>
    </citation>
    <scope>NUCLEOTIDE SEQUENCE</scope>
    <source>
        <strain evidence="2">Duluth1</strain>
        <tissue evidence="2">Whole animal</tissue>
    </source>
</reference>
<evidence type="ECO:0000256" key="1">
    <source>
        <dbReference type="SAM" id="MobiDB-lite"/>
    </source>
</evidence>
<evidence type="ECO:0000313" key="3">
    <source>
        <dbReference type="Proteomes" id="UP000828390"/>
    </source>
</evidence>